<feature type="region of interest" description="Disordered" evidence="1">
    <location>
        <begin position="55"/>
        <end position="80"/>
    </location>
</feature>
<dbReference type="EMBL" id="CACRSN010000005">
    <property type="protein sequence ID" value="VYS79223.1"/>
    <property type="molecule type" value="Genomic_DNA"/>
</dbReference>
<gene>
    <name evidence="2" type="ORF">BBLFYP81_00356</name>
</gene>
<proteinExistence type="predicted"/>
<name>A0A6N2RDH6_BIFBR</name>
<evidence type="ECO:0000256" key="1">
    <source>
        <dbReference type="SAM" id="MobiDB-lite"/>
    </source>
</evidence>
<reference evidence="2" key="1">
    <citation type="submission" date="2019-11" db="EMBL/GenBank/DDBJ databases">
        <authorList>
            <person name="Feng L."/>
        </authorList>
    </citation>
    <scope>NUCLEOTIDE SEQUENCE</scope>
    <source>
        <strain evidence="2">BbreveLFYP81</strain>
    </source>
</reference>
<evidence type="ECO:0000313" key="2">
    <source>
        <dbReference type="EMBL" id="VYS79223.1"/>
    </source>
</evidence>
<sequence>MPEPLEIKEKPPFLAAFESWSRGESNPGPMTEPTVFYVRSLLAKLAVFLPPSLSQTTDGEHIRSKSPDGALRLNSISKSS</sequence>
<protein>
    <submittedName>
        <fullName evidence="2">Uncharacterized protein</fullName>
    </submittedName>
</protein>
<organism evidence="2">
    <name type="scientific">Bifidobacterium breve</name>
    <dbReference type="NCBI Taxonomy" id="1685"/>
    <lineage>
        <taxon>Bacteria</taxon>
        <taxon>Bacillati</taxon>
        <taxon>Actinomycetota</taxon>
        <taxon>Actinomycetes</taxon>
        <taxon>Bifidobacteriales</taxon>
        <taxon>Bifidobacteriaceae</taxon>
        <taxon>Bifidobacterium</taxon>
    </lineage>
</organism>
<accession>A0A6N2RDH6</accession>
<dbReference type="AlphaFoldDB" id="A0A6N2RDH6"/>